<evidence type="ECO:0008006" key="3">
    <source>
        <dbReference type="Google" id="ProtNLM"/>
    </source>
</evidence>
<dbReference type="Proteomes" id="UP000007883">
    <property type="component" value="Chromosome"/>
</dbReference>
<gene>
    <name evidence="1" type="ordered locus">RGE_17850</name>
</gene>
<evidence type="ECO:0000313" key="2">
    <source>
        <dbReference type="Proteomes" id="UP000007883"/>
    </source>
</evidence>
<accession>I0HQ39</accession>
<keyword evidence="2" id="KW-1185">Reference proteome</keyword>
<organism evidence="1 2">
    <name type="scientific">Rubrivivax gelatinosus (strain NBRC 100245 / IL144)</name>
    <dbReference type="NCBI Taxonomy" id="983917"/>
    <lineage>
        <taxon>Bacteria</taxon>
        <taxon>Pseudomonadati</taxon>
        <taxon>Pseudomonadota</taxon>
        <taxon>Betaproteobacteria</taxon>
        <taxon>Burkholderiales</taxon>
        <taxon>Sphaerotilaceae</taxon>
        <taxon>Rubrivivax</taxon>
    </lineage>
</organism>
<reference evidence="1 2" key="1">
    <citation type="journal article" date="2012" name="J. Bacteriol.">
        <title>Complete genome sequence of phototrophic betaproteobacterium Rubrivivax gelatinosus IL144.</title>
        <authorList>
            <person name="Nagashima S."/>
            <person name="Kamimura A."/>
            <person name="Shimizu T."/>
            <person name="Nakamura-isaki S."/>
            <person name="Aono E."/>
            <person name="Sakamoto K."/>
            <person name="Ichikawa N."/>
            <person name="Nakazawa H."/>
            <person name="Sekine M."/>
            <person name="Yamazaki S."/>
            <person name="Fujita N."/>
            <person name="Shimada K."/>
            <person name="Hanada S."/>
            <person name="Nagashima K.V.P."/>
        </authorList>
    </citation>
    <scope>NUCLEOTIDE SEQUENCE [LARGE SCALE GENOMIC DNA]</scope>
    <source>
        <strain evidence="2">NBRC 100245 / IL144</strain>
    </source>
</reference>
<protein>
    <recommendedName>
        <fullName evidence="3">FCP1 homology domain-containing protein</fullName>
    </recommendedName>
</protein>
<dbReference type="Pfam" id="PF18143">
    <property type="entry name" value="HAD_SAK_2"/>
    <property type="match status" value="1"/>
</dbReference>
<dbReference type="eggNOG" id="ENOG5032UKY">
    <property type="taxonomic scope" value="Bacteria"/>
</dbReference>
<dbReference type="AlphaFoldDB" id="I0HQ39"/>
<name>I0HQ39_RUBGI</name>
<dbReference type="EMBL" id="AP012320">
    <property type="protein sequence ID" value="BAL95126.1"/>
    <property type="molecule type" value="Genomic_DNA"/>
</dbReference>
<sequence>MAGQEEDWPRRGRRCLSRRCRLSQVKLVKGADERLLYLDFDGVLHHEAVICTRKRGIHVSPSEAPGRVLFEWLPLLEEAIEPYPALRLVLSTSWCVRPGYGKALKRLPAALRPRFLGGTFHRRVHGLAQADFRATPRWAQIFNDVQRRQPAGWLAVDDDVADWPARLRRHLVACEGDTGLSAPAALEELRSRLSGLFDSS</sequence>
<evidence type="ECO:0000313" key="1">
    <source>
        <dbReference type="EMBL" id="BAL95126.1"/>
    </source>
</evidence>
<dbReference type="KEGG" id="rge:RGE_17850"/>
<dbReference type="HOGENOM" id="CLU_105444_1_1_4"/>
<proteinExistence type="predicted"/>
<dbReference type="STRING" id="983917.RGE_17850"/>